<organism evidence="2 3">
    <name type="scientific">Folsomia candida</name>
    <name type="common">Springtail</name>
    <dbReference type="NCBI Taxonomy" id="158441"/>
    <lineage>
        <taxon>Eukaryota</taxon>
        <taxon>Metazoa</taxon>
        <taxon>Ecdysozoa</taxon>
        <taxon>Arthropoda</taxon>
        <taxon>Hexapoda</taxon>
        <taxon>Collembola</taxon>
        <taxon>Entomobryomorpha</taxon>
        <taxon>Isotomoidea</taxon>
        <taxon>Isotomidae</taxon>
        <taxon>Proisotominae</taxon>
        <taxon>Folsomia</taxon>
    </lineage>
</organism>
<keyword evidence="3" id="KW-1185">Reference proteome</keyword>
<keyword evidence="1" id="KW-0472">Membrane</keyword>
<evidence type="ECO:0000313" key="2">
    <source>
        <dbReference type="EMBL" id="OXA55541.1"/>
    </source>
</evidence>
<gene>
    <name evidence="2" type="ORF">Fcan01_08666</name>
</gene>
<keyword evidence="1" id="KW-1133">Transmembrane helix</keyword>
<protein>
    <submittedName>
        <fullName evidence="2">Uncharacterized protein</fullName>
    </submittedName>
</protein>
<evidence type="ECO:0000256" key="1">
    <source>
        <dbReference type="SAM" id="Phobius"/>
    </source>
</evidence>
<dbReference type="AlphaFoldDB" id="A0A226EFG3"/>
<sequence length="129" mass="14551">MAYYSYDTYDPYYSYPVAEVAVVDVPVVEYGIEPVIYPPTSNMGYAQYDGYYDAGYVDVGYVDTSSSIRTKRAIAFIATFIIVMILIIVAAFTIGPRNFGGGRAYVSTYHPRPVRTIVYGRPPPRRWGR</sequence>
<dbReference type="Proteomes" id="UP000198287">
    <property type="component" value="Unassembled WGS sequence"/>
</dbReference>
<feature type="transmembrane region" description="Helical" evidence="1">
    <location>
        <begin position="73"/>
        <end position="94"/>
    </location>
</feature>
<reference evidence="2 3" key="1">
    <citation type="submission" date="2015-12" db="EMBL/GenBank/DDBJ databases">
        <title>The genome of Folsomia candida.</title>
        <authorList>
            <person name="Faddeeva A."/>
            <person name="Derks M.F."/>
            <person name="Anvar Y."/>
            <person name="Smit S."/>
            <person name="Van Straalen N."/>
            <person name="Roelofs D."/>
        </authorList>
    </citation>
    <scope>NUCLEOTIDE SEQUENCE [LARGE SCALE GENOMIC DNA]</scope>
    <source>
        <strain evidence="2 3">VU population</strain>
        <tissue evidence="2">Whole body</tissue>
    </source>
</reference>
<proteinExistence type="predicted"/>
<evidence type="ECO:0000313" key="3">
    <source>
        <dbReference type="Proteomes" id="UP000198287"/>
    </source>
</evidence>
<keyword evidence="1" id="KW-0812">Transmembrane</keyword>
<accession>A0A226EFG3</accession>
<name>A0A226EFG3_FOLCA</name>
<dbReference type="EMBL" id="LNIX01000004">
    <property type="protein sequence ID" value="OXA55541.1"/>
    <property type="molecule type" value="Genomic_DNA"/>
</dbReference>
<comment type="caution">
    <text evidence="2">The sequence shown here is derived from an EMBL/GenBank/DDBJ whole genome shotgun (WGS) entry which is preliminary data.</text>
</comment>